<evidence type="ECO:0000313" key="2">
    <source>
        <dbReference type="EMBL" id="EML1473120.1"/>
    </source>
</evidence>
<feature type="transmembrane region" description="Helical" evidence="1">
    <location>
        <begin position="6"/>
        <end position="24"/>
    </location>
</feature>
<gene>
    <name evidence="2" type="ORF">QEG54_003912</name>
</gene>
<accession>A0AAI9DNR5</accession>
<dbReference type="AlphaFoldDB" id="A0AAI9DNR5"/>
<dbReference type="EMBL" id="ABLOKC030000025">
    <property type="protein sequence ID" value="EML1473120.1"/>
    <property type="molecule type" value="Genomic_DNA"/>
</dbReference>
<organism evidence="2">
    <name type="scientific">Pluralibacter gergoviae</name>
    <name type="common">Enterobacter gergoviae</name>
    <dbReference type="NCBI Taxonomy" id="61647"/>
    <lineage>
        <taxon>Bacteria</taxon>
        <taxon>Pseudomonadati</taxon>
        <taxon>Pseudomonadota</taxon>
        <taxon>Gammaproteobacteria</taxon>
        <taxon>Enterobacterales</taxon>
        <taxon>Enterobacteriaceae</taxon>
        <taxon>Pluralibacter</taxon>
    </lineage>
</organism>
<keyword evidence="1" id="KW-1133">Transmembrane helix</keyword>
<evidence type="ECO:0000256" key="1">
    <source>
        <dbReference type="SAM" id="Phobius"/>
    </source>
</evidence>
<comment type="caution">
    <text evidence="2">The sequence shown here is derived from an EMBL/GenBank/DDBJ whole genome shotgun (WGS) entry which is preliminary data.</text>
</comment>
<feature type="transmembrane region" description="Helical" evidence="1">
    <location>
        <begin position="116"/>
        <end position="135"/>
    </location>
</feature>
<protein>
    <submittedName>
        <fullName evidence="2">Uncharacterized protein</fullName>
    </submittedName>
</protein>
<name>A0AAI9DNR5_PLUGE</name>
<keyword evidence="1" id="KW-0472">Membrane</keyword>
<keyword evidence="1" id="KW-0812">Transmembrane</keyword>
<reference evidence="2" key="1">
    <citation type="submission" date="2024-02" db="EMBL/GenBank/DDBJ databases">
        <authorList>
            <consortium name="Clinical and Environmental Microbiology Branch: Whole genome sequencing antimicrobial resistance pathogens in the healthcare setting"/>
        </authorList>
    </citation>
    <scope>NUCLEOTIDE SEQUENCE</scope>
    <source>
        <strain evidence="2">2021DK-00143</strain>
    </source>
</reference>
<sequence>MIENILIAIAVLLFISVIIIDFYCSSYFKKNEESYELLLSEYKGHNFDIDIMTNYAVFFGSLVNYQKIIWFVRLYKGVKMKFTKDRYVQKEAYQFVQSLPENKIQWILKLHCLYKIQAYITVLWLVMCGVLYILVHNQ</sequence>
<proteinExistence type="predicted"/>
<dbReference type="RefSeq" id="WP_045289579.1">
    <property type="nucleotide sequence ID" value="NZ_JBPAND010000001.1"/>
</dbReference>